<comment type="caution">
    <text evidence="1">The sequence shown here is derived from an EMBL/GenBank/DDBJ whole genome shotgun (WGS) entry which is preliminary data.</text>
</comment>
<sequence length="462" mass="55620">MKKNIVLKLNDEVLLFTKNIKWDISENKKYNYLIVASKPFFIIDKLKTYLVEYEPTDFAKKQLKILLENCNTFLNLNKDYNAIKTDKTSSIVHYIDEANDKEFKGNVNNKKLVWFTGKTLLELNEDEFVRTYRNKNMFIYSHNYFTLSINEVKKLASLILEFINIEPQQKEIDKPKGAIQNLFNFIDFLHTNIDNFNKYNDIKNELNLLNSERDNLEPENSFNDKLRFDEIQKEVEQKFNIIHKNIIQLIEDKATENRIFEFNRTQILELKQNSNSKDLEILLNLRDKYFAFLEKTNSEYFPKFLFSNLNRLLKELFDFFDKSYKNEFKMFESSTIVRHFRNKDFTKIEDIEPQQKEIKIPDEVKKGLHTNIFNDNAFDIWQSMFDEFEIKESSYSTNLDFMFNVMQNQENKFLIHKAISKIRMVEWIDEVYQITFTKIRYTNHKANSNKNRLIIFNQITSK</sequence>
<dbReference type="EMBL" id="MSCM01000002">
    <property type="protein sequence ID" value="PQJ76899.1"/>
    <property type="molecule type" value="Genomic_DNA"/>
</dbReference>
<gene>
    <name evidence="1" type="ORF">BTO16_13610</name>
</gene>
<proteinExistence type="predicted"/>
<evidence type="ECO:0000313" key="1">
    <source>
        <dbReference type="EMBL" id="PQJ76899.1"/>
    </source>
</evidence>
<accession>A0A2S7WH18</accession>
<dbReference type="RefSeq" id="WP_105022216.1">
    <property type="nucleotide sequence ID" value="NZ_MSCM01000002.1"/>
</dbReference>
<name>A0A2S7WH18_9FLAO</name>
<evidence type="ECO:0000313" key="2">
    <source>
        <dbReference type="Proteomes" id="UP000239068"/>
    </source>
</evidence>
<keyword evidence="2" id="KW-1185">Reference proteome</keyword>
<organism evidence="1 2">
    <name type="scientific">Polaribacter glomeratus</name>
    <dbReference type="NCBI Taxonomy" id="102"/>
    <lineage>
        <taxon>Bacteria</taxon>
        <taxon>Pseudomonadati</taxon>
        <taxon>Bacteroidota</taxon>
        <taxon>Flavobacteriia</taxon>
        <taxon>Flavobacteriales</taxon>
        <taxon>Flavobacteriaceae</taxon>
    </lineage>
</organism>
<protein>
    <submittedName>
        <fullName evidence="1">Uncharacterized protein</fullName>
    </submittedName>
</protein>
<dbReference type="OrthoDB" id="1211741at2"/>
<reference evidence="1 2" key="1">
    <citation type="submission" date="2016-12" db="EMBL/GenBank/DDBJ databases">
        <title>Trade-off between light-utilization and light-protection in marine flavobacteria.</title>
        <authorList>
            <person name="Kumagai Y."/>
            <person name="Yoshizawa S."/>
            <person name="Kogure K."/>
            <person name="Iwasaki W."/>
        </authorList>
    </citation>
    <scope>NUCLEOTIDE SEQUENCE [LARGE SCALE GENOMIC DNA]</scope>
    <source>
        <strain evidence="1 2">ATCC 43844</strain>
    </source>
</reference>
<dbReference type="Proteomes" id="UP000239068">
    <property type="component" value="Unassembled WGS sequence"/>
</dbReference>
<dbReference type="AlphaFoldDB" id="A0A2S7WH18"/>